<dbReference type="InterPro" id="IPR009057">
    <property type="entry name" value="Homeodomain-like_sf"/>
</dbReference>
<dbReference type="Gene3D" id="1.10.357.10">
    <property type="entry name" value="Tetracycline Repressor, domain 2"/>
    <property type="match status" value="1"/>
</dbReference>
<evidence type="ECO:0000313" key="5">
    <source>
        <dbReference type="Proteomes" id="UP001499988"/>
    </source>
</evidence>
<evidence type="ECO:0000256" key="1">
    <source>
        <dbReference type="ARBA" id="ARBA00023125"/>
    </source>
</evidence>
<keyword evidence="1 2" id="KW-0238">DNA-binding</keyword>
<dbReference type="SUPFAM" id="SSF46689">
    <property type="entry name" value="Homeodomain-like"/>
    <property type="match status" value="1"/>
</dbReference>
<name>A0ABP9EY17_9GAMM</name>
<dbReference type="EMBL" id="BAABJZ010000074">
    <property type="protein sequence ID" value="GAA4888211.1"/>
    <property type="molecule type" value="Genomic_DNA"/>
</dbReference>
<sequence length="241" mass="27257">MSDERASLYKSKSDKHLKLISKVTRSVPPLIRQKGLANFSLSDVIKASGVPRTVFYRLFSSKDDVLAHTYLSLVLDRIELTREVVSSFGGGHRDKIVLFYCVKLLSKPTRCLIDSGLNFYPSNKNLWNNANEEILSEIRCALLTLRNFNVSLFTMAIDSGDLSESKEDVRDIIHDMMIFELGYIAYISSRDLLRSNSDLKELEVFNKLFDAIGAYAWAGCSDKGSVELYEEVMGMLSLSER</sequence>
<evidence type="ECO:0000313" key="4">
    <source>
        <dbReference type="EMBL" id="GAA4888211.1"/>
    </source>
</evidence>
<evidence type="ECO:0000256" key="2">
    <source>
        <dbReference type="PROSITE-ProRule" id="PRU00335"/>
    </source>
</evidence>
<dbReference type="Pfam" id="PF00440">
    <property type="entry name" value="TetR_N"/>
    <property type="match status" value="1"/>
</dbReference>
<protein>
    <recommendedName>
        <fullName evidence="3">HTH tetR-type domain-containing protein</fullName>
    </recommendedName>
</protein>
<keyword evidence="5" id="KW-1185">Reference proteome</keyword>
<dbReference type="RefSeq" id="WP_345335441.1">
    <property type="nucleotide sequence ID" value="NZ_BAABJZ010000074.1"/>
</dbReference>
<organism evidence="4 5">
    <name type="scientific">Ferrimonas pelagia</name>
    <dbReference type="NCBI Taxonomy" id="1177826"/>
    <lineage>
        <taxon>Bacteria</taxon>
        <taxon>Pseudomonadati</taxon>
        <taxon>Pseudomonadota</taxon>
        <taxon>Gammaproteobacteria</taxon>
        <taxon>Alteromonadales</taxon>
        <taxon>Ferrimonadaceae</taxon>
        <taxon>Ferrimonas</taxon>
    </lineage>
</organism>
<dbReference type="Proteomes" id="UP001499988">
    <property type="component" value="Unassembled WGS sequence"/>
</dbReference>
<reference evidence="5" key="1">
    <citation type="journal article" date="2019" name="Int. J. Syst. Evol. Microbiol.">
        <title>The Global Catalogue of Microorganisms (GCM) 10K type strain sequencing project: providing services to taxonomists for standard genome sequencing and annotation.</title>
        <authorList>
            <consortium name="The Broad Institute Genomics Platform"/>
            <consortium name="The Broad Institute Genome Sequencing Center for Infectious Disease"/>
            <person name="Wu L."/>
            <person name="Ma J."/>
        </authorList>
    </citation>
    <scope>NUCLEOTIDE SEQUENCE [LARGE SCALE GENOMIC DNA]</scope>
    <source>
        <strain evidence="5">JCM 18401</strain>
    </source>
</reference>
<evidence type="ECO:0000259" key="3">
    <source>
        <dbReference type="PROSITE" id="PS50977"/>
    </source>
</evidence>
<dbReference type="InterPro" id="IPR001647">
    <property type="entry name" value="HTH_TetR"/>
</dbReference>
<accession>A0ABP9EY17</accession>
<feature type="DNA-binding region" description="H-T-H motif" evidence="2">
    <location>
        <begin position="40"/>
        <end position="59"/>
    </location>
</feature>
<feature type="domain" description="HTH tetR-type" evidence="3">
    <location>
        <begin position="17"/>
        <end position="77"/>
    </location>
</feature>
<gene>
    <name evidence="4" type="ORF">GCM10023333_22010</name>
</gene>
<dbReference type="PROSITE" id="PS50977">
    <property type="entry name" value="HTH_TETR_2"/>
    <property type="match status" value="1"/>
</dbReference>
<comment type="caution">
    <text evidence="4">The sequence shown here is derived from an EMBL/GenBank/DDBJ whole genome shotgun (WGS) entry which is preliminary data.</text>
</comment>
<proteinExistence type="predicted"/>